<keyword evidence="1" id="KW-0472">Membrane</keyword>
<keyword evidence="3" id="KW-1185">Reference proteome</keyword>
<sequence length="412" mass="46254">MRSSRMYKALSRPFRNLSVFDTLALWIRLTSTVLAITFGLILILGPLSMPNRMCLAMFNTRSSDITQGLFEELKTAVEVFGSTNVNSGVGLTTSEIMILTEYTAKKTQDLPQFISFTLYGTCSVKLISNEVAQSTNSTQTAPNAKNSTEQYCQTSGPGYVFNYREILAQLSLNIVLDYAYEQELNSAIGLASDYSTYMSSLHGRKASSVELLCVTIMFQVVIFGLTLWYYNIKGRSINPLKERILTHTLSLLSAVSFICGLIGVINLTWITYSLRKRINNELNLLGFSLTIGQPWFVCLWFFTFFTLLLTIIWSGLEWCVTNVSGPYNDETRDNILGYEAGVLTTCDDQISNFTGLLPRNIKHSDNTAMSRTSSRSIDHMEVHEMQDISHISTHDSNLSYQGPVKPSSTMYF</sequence>
<dbReference type="OrthoDB" id="4062523at2759"/>
<evidence type="ECO:0000313" key="3">
    <source>
        <dbReference type="Proteomes" id="UP000509704"/>
    </source>
</evidence>
<reference evidence="2 3" key="1">
    <citation type="submission" date="2020-07" db="EMBL/GenBank/DDBJ databases">
        <title>The yeast mating-type switching endonuclease HO is a domesticated member of an unorthodox homing genetic element family.</title>
        <authorList>
            <person name="Coughlan A.Y."/>
            <person name="Lombardi L."/>
            <person name="Braun-Galleani S."/>
            <person name="Martos A.R."/>
            <person name="Galeote V."/>
            <person name="Bigey F."/>
            <person name="Dequin S."/>
            <person name="Byrne K.P."/>
            <person name="Wolfe K.H."/>
        </authorList>
    </citation>
    <scope>NUCLEOTIDE SEQUENCE [LARGE SCALE GENOMIC DNA]</scope>
    <source>
        <strain evidence="2 3">NRRL Y-6702</strain>
    </source>
</reference>
<dbReference type="AlphaFoldDB" id="A0A7H9B368"/>
<dbReference type="RefSeq" id="XP_037144825.1">
    <property type="nucleotide sequence ID" value="XM_037288930.1"/>
</dbReference>
<feature type="transmembrane region" description="Helical" evidence="1">
    <location>
        <begin position="250"/>
        <end position="274"/>
    </location>
</feature>
<name>A0A7H9B368_ZYGMR</name>
<dbReference type="Pfam" id="PF06687">
    <property type="entry name" value="SUR7"/>
    <property type="match status" value="1"/>
</dbReference>
<dbReference type="KEGG" id="zmk:HG535_0E01820"/>
<keyword evidence="1" id="KW-1133">Transmembrane helix</keyword>
<gene>
    <name evidence="2" type="ORF">HG535_0E01820</name>
</gene>
<evidence type="ECO:0000313" key="2">
    <source>
        <dbReference type="EMBL" id="QLG73098.1"/>
    </source>
</evidence>
<evidence type="ECO:0000256" key="1">
    <source>
        <dbReference type="SAM" id="Phobius"/>
    </source>
</evidence>
<dbReference type="GO" id="GO:0031505">
    <property type="term" value="P:fungal-type cell wall organization"/>
    <property type="evidence" value="ECO:0007669"/>
    <property type="project" value="TreeGrafter"/>
</dbReference>
<dbReference type="InterPro" id="IPR009571">
    <property type="entry name" value="SUR7/Rim9-like_fungi"/>
</dbReference>
<dbReference type="Proteomes" id="UP000509704">
    <property type="component" value="Chromosome 5"/>
</dbReference>
<organism evidence="2 3">
    <name type="scientific">Zygotorulaspora mrakii</name>
    <name type="common">Zygosaccharomyces mrakii</name>
    <dbReference type="NCBI Taxonomy" id="42260"/>
    <lineage>
        <taxon>Eukaryota</taxon>
        <taxon>Fungi</taxon>
        <taxon>Dikarya</taxon>
        <taxon>Ascomycota</taxon>
        <taxon>Saccharomycotina</taxon>
        <taxon>Saccharomycetes</taxon>
        <taxon>Saccharomycetales</taxon>
        <taxon>Saccharomycetaceae</taxon>
        <taxon>Zygotorulaspora</taxon>
    </lineage>
</organism>
<dbReference type="GO" id="GO:0005886">
    <property type="term" value="C:plasma membrane"/>
    <property type="evidence" value="ECO:0007669"/>
    <property type="project" value="InterPro"/>
</dbReference>
<dbReference type="PANTHER" id="PTHR28019:SF6">
    <property type="entry name" value="PROTEIN ECM7"/>
    <property type="match status" value="1"/>
</dbReference>
<accession>A0A7H9B368</accession>
<feature type="transmembrane region" description="Helical" evidence="1">
    <location>
        <begin position="25"/>
        <end position="47"/>
    </location>
</feature>
<dbReference type="EMBL" id="CP058608">
    <property type="protein sequence ID" value="QLG73098.1"/>
    <property type="molecule type" value="Genomic_DNA"/>
</dbReference>
<dbReference type="GeneID" id="59236840"/>
<dbReference type="PANTHER" id="PTHR28019">
    <property type="entry name" value="CELL MEMBRANE PROTEIN YLR413W-RELATED"/>
    <property type="match status" value="1"/>
</dbReference>
<keyword evidence="1" id="KW-0812">Transmembrane</keyword>
<dbReference type="GO" id="GO:0051285">
    <property type="term" value="C:cell cortex of cell tip"/>
    <property type="evidence" value="ECO:0007669"/>
    <property type="project" value="TreeGrafter"/>
</dbReference>
<protein>
    <submittedName>
        <fullName evidence="2">Uncharacterized protein</fullName>
    </submittedName>
</protein>
<feature type="transmembrane region" description="Helical" evidence="1">
    <location>
        <begin position="295"/>
        <end position="316"/>
    </location>
</feature>
<proteinExistence type="predicted"/>
<feature type="transmembrane region" description="Helical" evidence="1">
    <location>
        <begin position="209"/>
        <end position="230"/>
    </location>
</feature>
<dbReference type="InterPro" id="IPR052413">
    <property type="entry name" value="SUR7_domain"/>
</dbReference>